<feature type="compositionally biased region" description="Basic and acidic residues" evidence="8">
    <location>
        <begin position="191"/>
        <end position="200"/>
    </location>
</feature>
<evidence type="ECO:0000256" key="7">
    <source>
        <dbReference type="ARBA" id="ARBA00023119"/>
    </source>
</evidence>
<evidence type="ECO:0000256" key="5">
    <source>
        <dbReference type="ARBA" id="ARBA00022737"/>
    </source>
</evidence>
<feature type="compositionally biased region" description="Low complexity" evidence="8">
    <location>
        <begin position="375"/>
        <end position="392"/>
    </location>
</feature>
<dbReference type="PRINTS" id="PR00453">
    <property type="entry name" value="VWFADOMAIN"/>
</dbReference>
<keyword evidence="7" id="KW-0176">Collagen</keyword>
<dbReference type="InterPro" id="IPR002035">
    <property type="entry name" value="VWF_A"/>
</dbReference>
<dbReference type="FunFam" id="3.40.50.410:FF:000003">
    <property type="entry name" value="Collagen type VI alpha 3 chain"/>
    <property type="match status" value="1"/>
</dbReference>
<comment type="caution">
    <text evidence="10">The sequence shown here is derived from an EMBL/GenBank/DDBJ whole genome shotgun (WGS) entry which is preliminary data.</text>
</comment>
<dbReference type="Proteomes" id="UP001623348">
    <property type="component" value="Unassembled WGS sequence"/>
</dbReference>
<name>A0ABC9X1J9_GRUJA</name>
<feature type="compositionally biased region" description="Low complexity" evidence="8">
    <location>
        <begin position="288"/>
        <end position="322"/>
    </location>
</feature>
<gene>
    <name evidence="10" type="ORF">GRJ2_001621400</name>
</gene>
<feature type="domain" description="VWFA" evidence="9">
    <location>
        <begin position="522"/>
        <end position="703"/>
    </location>
</feature>
<evidence type="ECO:0000313" key="11">
    <source>
        <dbReference type="Proteomes" id="UP001623348"/>
    </source>
</evidence>
<dbReference type="EMBL" id="BAAFJT010000006">
    <property type="protein sequence ID" value="GAB0191561.1"/>
    <property type="molecule type" value="Genomic_DNA"/>
</dbReference>
<dbReference type="Pfam" id="PF00092">
    <property type="entry name" value="VWA"/>
    <property type="match status" value="2"/>
</dbReference>
<accession>A0ABC9X1J9</accession>
<evidence type="ECO:0000259" key="9">
    <source>
        <dbReference type="PROSITE" id="PS50234"/>
    </source>
</evidence>
<dbReference type="GO" id="GO:0007155">
    <property type="term" value="P:cell adhesion"/>
    <property type="evidence" value="ECO:0007669"/>
    <property type="project" value="UniProtKB-KW"/>
</dbReference>
<keyword evidence="5" id="KW-0677">Repeat</keyword>
<feature type="compositionally biased region" description="Low complexity" evidence="8">
    <location>
        <begin position="344"/>
        <end position="368"/>
    </location>
</feature>
<dbReference type="InterPro" id="IPR008160">
    <property type="entry name" value="Collagen"/>
</dbReference>
<sequence length="717" mass="74365">MALLQYSSTVFIEQTFHDWKGPEAFKSHIAPITYIGHGTYTTYAITNLTQLYMTEGTPGSVKVAVLFTDGVDHPRNPDIFAATADAKHQGIVFFTMGMTRVAEEVSNAAKLRLLASVPASRFVFNLQEKETVEKVLKEMKDLSEEEGKKGRTGDDGAPGLKGAKGEPGLNGIPGQDGIEGERGECGTPGIKGDRGDRGFDGPKGPRGLPGISIKGEKGEFGPPGLPGPIGLPGIGIQGEKGVEGPKGPPGSRGLPGQGLPGPKGEQGLPGETGVPGERGIGEPGPKGEPGLSGLAGLPGLPGEDGAPGQKGEPGLPGLRGPEGAPGIGIQGEKGDQGQRGIRGLTGPTGVPGPAGAKGEPGAPGRLGMPGPPGRAVPGPKGLPGLPGIPGEQGPDGVGLPGPKGDPGSRGPIGLPGPPGEGLPGPKGTVGRPGPPGSLGPPGEGIQGTKVKRLSVFNIQPVLSGQSDHHGVKEISHCFLYEESLRLENEKNNISTYKVCSDSTAVNDKPKGCGIKCKEIPMELVFVIDSSESVGPENFEIIKDFVTALVDRVTVGRNATRIGLVLYSLEVRLEFGLSRYTTQQDVKQAIRKMQYMGEGTYTGTAIRKATQEGFFGARTGVRKVAIVLTDGQADKREAVKLDIVVREAQAANIEMYAIGIVNTSDPTQVEFVRELNLIASDPDREHMYLIDDFNTLPGAFIAVLFCIVSDASQNGAGC</sequence>
<feature type="compositionally biased region" description="Low complexity" evidence="8">
    <location>
        <begin position="262"/>
        <end position="275"/>
    </location>
</feature>
<dbReference type="SMART" id="SM00327">
    <property type="entry name" value="VWA"/>
    <property type="match status" value="2"/>
</dbReference>
<keyword evidence="2" id="KW-0964">Secreted</keyword>
<proteinExistence type="predicted"/>
<feature type="compositionally biased region" description="Basic and acidic residues" evidence="8">
    <location>
        <begin position="142"/>
        <end position="154"/>
    </location>
</feature>
<evidence type="ECO:0000256" key="4">
    <source>
        <dbReference type="ARBA" id="ARBA00022729"/>
    </source>
</evidence>
<keyword evidence="4" id="KW-0732">Signal</keyword>
<feature type="region of interest" description="Disordered" evidence="8">
    <location>
        <begin position="142"/>
        <end position="447"/>
    </location>
</feature>
<keyword evidence="11" id="KW-1185">Reference proteome</keyword>
<dbReference type="GO" id="GO:0005581">
    <property type="term" value="C:collagen trimer"/>
    <property type="evidence" value="ECO:0007669"/>
    <property type="project" value="UniProtKB-KW"/>
</dbReference>
<evidence type="ECO:0000256" key="3">
    <source>
        <dbReference type="ARBA" id="ARBA00022530"/>
    </source>
</evidence>
<dbReference type="InterPro" id="IPR050525">
    <property type="entry name" value="ECM_Assembly_Org"/>
</dbReference>
<evidence type="ECO:0000256" key="2">
    <source>
        <dbReference type="ARBA" id="ARBA00022525"/>
    </source>
</evidence>
<dbReference type="Gene3D" id="3.40.50.410">
    <property type="entry name" value="von Willebrand factor, type A domain"/>
    <property type="match status" value="2"/>
</dbReference>
<organism evidence="10 11">
    <name type="scientific">Grus japonensis</name>
    <name type="common">Japanese crane</name>
    <name type="synonym">Red-crowned crane</name>
    <dbReference type="NCBI Taxonomy" id="30415"/>
    <lineage>
        <taxon>Eukaryota</taxon>
        <taxon>Metazoa</taxon>
        <taxon>Chordata</taxon>
        <taxon>Craniata</taxon>
        <taxon>Vertebrata</taxon>
        <taxon>Euteleostomi</taxon>
        <taxon>Archelosauria</taxon>
        <taxon>Archosauria</taxon>
        <taxon>Dinosauria</taxon>
        <taxon>Saurischia</taxon>
        <taxon>Theropoda</taxon>
        <taxon>Coelurosauria</taxon>
        <taxon>Aves</taxon>
        <taxon>Neognathae</taxon>
        <taxon>Neoaves</taxon>
        <taxon>Gruiformes</taxon>
        <taxon>Gruidae</taxon>
        <taxon>Grus</taxon>
    </lineage>
</organism>
<evidence type="ECO:0000313" key="10">
    <source>
        <dbReference type="EMBL" id="GAB0191561.1"/>
    </source>
</evidence>
<dbReference type="SUPFAM" id="SSF53300">
    <property type="entry name" value="vWA-like"/>
    <property type="match status" value="2"/>
</dbReference>
<dbReference type="InterPro" id="IPR036465">
    <property type="entry name" value="vWFA_dom_sf"/>
</dbReference>
<evidence type="ECO:0000256" key="6">
    <source>
        <dbReference type="ARBA" id="ARBA00022889"/>
    </source>
</evidence>
<keyword evidence="3" id="KW-0272">Extracellular matrix</keyword>
<protein>
    <submittedName>
        <fullName evidence="10">Collagen alpha-1(XXVIII) chain-like</fullName>
    </submittedName>
</protein>
<dbReference type="AlphaFoldDB" id="A0ABC9X1J9"/>
<comment type="subcellular location">
    <subcellularLocation>
        <location evidence="1">Secreted</location>
        <location evidence="1">Extracellular space</location>
        <location evidence="1">Extracellular matrix</location>
    </subcellularLocation>
</comment>
<dbReference type="PANTHER" id="PTHR24020">
    <property type="entry name" value="COLLAGEN ALPHA"/>
    <property type="match status" value="1"/>
</dbReference>
<dbReference type="CDD" id="cd01472">
    <property type="entry name" value="vWA_collagen"/>
    <property type="match status" value="1"/>
</dbReference>
<dbReference type="Pfam" id="PF01391">
    <property type="entry name" value="Collagen"/>
    <property type="match status" value="1"/>
</dbReference>
<evidence type="ECO:0000256" key="1">
    <source>
        <dbReference type="ARBA" id="ARBA00004498"/>
    </source>
</evidence>
<feature type="domain" description="VWFA" evidence="9">
    <location>
        <begin position="1"/>
        <end position="139"/>
    </location>
</feature>
<dbReference type="PROSITE" id="PS50234">
    <property type="entry name" value="VWFA"/>
    <property type="match status" value="2"/>
</dbReference>
<keyword evidence="6" id="KW-0130">Cell adhesion</keyword>
<reference evidence="10 11" key="1">
    <citation type="submission" date="2024-06" db="EMBL/GenBank/DDBJ databases">
        <title>The draft genome of Grus japonensis, version 3.</title>
        <authorList>
            <person name="Nabeshima K."/>
            <person name="Suzuki S."/>
            <person name="Onuma M."/>
        </authorList>
    </citation>
    <scope>NUCLEOTIDE SEQUENCE [LARGE SCALE GENOMIC DNA]</scope>
    <source>
        <strain evidence="10 11">451A</strain>
    </source>
</reference>
<dbReference type="CDD" id="cd01450">
    <property type="entry name" value="vWFA_subfamily_ECM"/>
    <property type="match status" value="1"/>
</dbReference>
<evidence type="ECO:0000256" key="8">
    <source>
        <dbReference type="SAM" id="MobiDB-lite"/>
    </source>
</evidence>
<dbReference type="PANTHER" id="PTHR24020:SF87">
    <property type="entry name" value="COLLAGEN ALPHA-1(VI) CHAIN-LIKE"/>
    <property type="match status" value="1"/>
</dbReference>